<evidence type="ECO:0000256" key="3">
    <source>
        <dbReference type="ARBA" id="ARBA00022723"/>
    </source>
</evidence>
<feature type="domain" description="Zn(2)-C6 fungal-type" evidence="10">
    <location>
        <begin position="19"/>
        <end position="49"/>
    </location>
</feature>
<dbReference type="GeneID" id="18480560"/>
<feature type="compositionally biased region" description="Basic and acidic residues" evidence="9">
    <location>
        <begin position="245"/>
        <end position="263"/>
    </location>
</feature>
<name>G0R9H6_HYPJQ</name>
<dbReference type="InterPro" id="IPR001138">
    <property type="entry name" value="Zn2Cys6_DnaBD"/>
</dbReference>
<evidence type="ECO:0000313" key="12">
    <source>
        <dbReference type="Proteomes" id="UP000008984"/>
    </source>
</evidence>
<dbReference type="Gene3D" id="4.10.240.10">
    <property type="entry name" value="Zn(2)-C6 fungal-type DNA-binding domain"/>
    <property type="match status" value="1"/>
</dbReference>
<dbReference type="PROSITE" id="PS50048">
    <property type="entry name" value="ZN2_CY6_FUNGAL_2"/>
    <property type="match status" value="1"/>
</dbReference>
<evidence type="ECO:0000256" key="4">
    <source>
        <dbReference type="ARBA" id="ARBA00023002"/>
    </source>
</evidence>
<keyword evidence="8" id="KW-0349">Heme</keyword>
<dbReference type="InterPro" id="IPR036864">
    <property type="entry name" value="Zn2-C6_fun-type_DNA-bd_sf"/>
</dbReference>
<dbReference type="eggNOG" id="KOG0158">
    <property type="taxonomic scope" value="Eukaryota"/>
</dbReference>
<feature type="region of interest" description="Disordered" evidence="9">
    <location>
        <begin position="54"/>
        <end position="105"/>
    </location>
</feature>
<dbReference type="GO" id="GO:0004497">
    <property type="term" value="F:monooxygenase activity"/>
    <property type="evidence" value="ECO:0007669"/>
    <property type="project" value="UniProtKB-KW"/>
</dbReference>
<dbReference type="CDD" id="cd00067">
    <property type="entry name" value="GAL4"/>
    <property type="match status" value="1"/>
</dbReference>
<feature type="compositionally biased region" description="Polar residues" evidence="9">
    <location>
        <begin position="66"/>
        <end position="77"/>
    </location>
</feature>
<dbReference type="PRINTS" id="PR00465">
    <property type="entry name" value="EP450IV"/>
</dbReference>
<dbReference type="SUPFAM" id="SSF57701">
    <property type="entry name" value="Zn2/Cys6 DNA-binding domain"/>
    <property type="match status" value="1"/>
</dbReference>
<keyword evidence="6" id="KW-0503">Monooxygenase</keyword>
<dbReference type="Proteomes" id="UP000008984">
    <property type="component" value="Unassembled WGS sequence"/>
</dbReference>
<keyword evidence="3 8" id="KW-0479">Metal-binding</keyword>
<dbReference type="RefSeq" id="XP_006961385.1">
    <property type="nucleotide sequence ID" value="XM_006961323.1"/>
</dbReference>
<dbReference type="HOGENOM" id="CLU_292221_0_0_1"/>
<dbReference type="GO" id="GO:0000981">
    <property type="term" value="F:DNA-binding transcription factor activity, RNA polymerase II-specific"/>
    <property type="evidence" value="ECO:0007669"/>
    <property type="project" value="InterPro"/>
</dbReference>
<evidence type="ECO:0000256" key="7">
    <source>
        <dbReference type="ARBA" id="ARBA00023242"/>
    </source>
</evidence>
<accession>G0R9H6</accession>
<dbReference type="InterPro" id="IPR001128">
    <property type="entry name" value="Cyt_P450"/>
</dbReference>
<dbReference type="PANTHER" id="PTHR46206:SF4">
    <property type="entry name" value="P450, PUTATIVE (EUROFUNG)-RELATED"/>
    <property type="match status" value="1"/>
</dbReference>
<dbReference type="GO" id="GO:0020037">
    <property type="term" value="F:heme binding"/>
    <property type="evidence" value="ECO:0007669"/>
    <property type="project" value="InterPro"/>
</dbReference>
<evidence type="ECO:0000313" key="11">
    <source>
        <dbReference type="EMBL" id="EGR52476.1"/>
    </source>
</evidence>
<dbReference type="PANTHER" id="PTHR46206">
    <property type="entry name" value="CYTOCHROME P450"/>
    <property type="match status" value="1"/>
</dbReference>
<dbReference type="OrthoDB" id="1844152at2759"/>
<evidence type="ECO:0000259" key="10">
    <source>
        <dbReference type="PROSITE" id="PS50048"/>
    </source>
</evidence>
<organism evidence="12">
    <name type="scientific">Hypocrea jecorina (strain QM6a)</name>
    <name type="common">Trichoderma reesei</name>
    <dbReference type="NCBI Taxonomy" id="431241"/>
    <lineage>
        <taxon>Eukaryota</taxon>
        <taxon>Fungi</taxon>
        <taxon>Dikarya</taxon>
        <taxon>Ascomycota</taxon>
        <taxon>Pezizomycotina</taxon>
        <taxon>Sordariomycetes</taxon>
        <taxon>Hypocreomycetidae</taxon>
        <taxon>Hypocreales</taxon>
        <taxon>Hypocreaceae</taxon>
        <taxon>Trichoderma</taxon>
    </lineage>
</organism>
<dbReference type="GO" id="GO:0005506">
    <property type="term" value="F:iron ion binding"/>
    <property type="evidence" value="ECO:0007669"/>
    <property type="project" value="InterPro"/>
</dbReference>
<comment type="cofactor">
    <cofactor evidence="1 8">
        <name>heme</name>
        <dbReference type="ChEBI" id="CHEBI:30413"/>
    </cofactor>
</comment>
<protein>
    <submittedName>
        <fullName evidence="11">Predicted protein</fullName>
    </submittedName>
</protein>
<comment type="similarity">
    <text evidence="2">Belongs to the cytochrome P450 family.</text>
</comment>
<gene>
    <name evidence="11" type="ORF">TRIREDRAFT_103122</name>
</gene>
<dbReference type="VEuPathDB" id="FungiDB:TRIREDRAFT_103122"/>
<evidence type="ECO:0000256" key="6">
    <source>
        <dbReference type="ARBA" id="ARBA00023033"/>
    </source>
</evidence>
<feature type="compositionally biased region" description="Polar residues" evidence="9">
    <location>
        <begin position="225"/>
        <end position="236"/>
    </location>
</feature>
<evidence type="ECO:0000256" key="9">
    <source>
        <dbReference type="SAM" id="MobiDB-lite"/>
    </source>
</evidence>
<dbReference type="Pfam" id="PF00172">
    <property type="entry name" value="Zn_clus"/>
    <property type="match status" value="1"/>
</dbReference>
<keyword evidence="7" id="KW-0539">Nucleus</keyword>
<dbReference type="GO" id="GO:0008270">
    <property type="term" value="F:zinc ion binding"/>
    <property type="evidence" value="ECO:0007669"/>
    <property type="project" value="InterPro"/>
</dbReference>
<keyword evidence="5 8" id="KW-0408">Iron</keyword>
<reference evidence="11 12" key="1">
    <citation type="journal article" date="2008" name="Nat. Biotechnol.">
        <title>Genome sequencing and analysis of the biomass-degrading fungus Trichoderma reesei (syn. Hypocrea jecorina).</title>
        <authorList>
            <person name="Martinez D."/>
            <person name="Berka R.M."/>
            <person name="Henrissat B."/>
            <person name="Saloheimo M."/>
            <person name="Arvas M."/>
            <person name="Baker S.E."/>
            <person name="Chapman J."/>
            <person name="Chertkov O."/>
            <person name="Coutinho P.M."/>
            <person name="Cullen D."/>
            <person name="Danchin E.G."/>
            <person name="Grigoriev I.V."/>
            <person name="Harris P."/>
            <person name="Jackson M."/>
            <person name="Kubicek C.P."/>
            <person name="Han C.S."/>
            <person name="Ho I."/>
            <person name="Larrondo L.F."/>
            <person name="de Leon A.L."/>
            <person name="Magnuson J.K."/>
            <person name="Merino S."/>
            <person name="Misra M."/>
            <person name="Nelson B."/>
            <person name="Putnam N."/>
            <person name="Robbertse B."/>
            <person name="Salamov A.A."/>
            <person name="Schmoll M."/>
            <person name="Terry A."/>
            <person name="Thayer N."/>
            <person name="Westerholm-Parvinen A."/>
            <person name="Schoch C.L."/>
            <person name="Yao J."/>
            <person name="Barabote R."/>
            <person name="Nelson M.A."/>
            <person name="Detter C."/>
            <person name="Bruce D."/>
            <person name="Kuske C.R."/>
            <person name="Xie G."/>
            <person name="Richardson P."/>
            <person name="Rokhsar D.S."/>
            <person name="Lucas S.M."/>
            <person name="Rubin E.M."/>
            <person name="Dunn-Coleman N."/>
            <person name="Ward M."/>
            <person name="Brettin T.S."/>
        </authorList>
    </citation>
    <scope>NUCLEOTIDE SEQUENCE [LARGE SCALE GENOMIC DNA]</scope>
    <source>
        <strain evidence="11 12">QM6a</strain>
    </source>
</reference>
<dbReference type="Pfam" id="PF00067">
    <property type="entry name" value="p450"/>
    <property type="match status" value="1"/>
</dbReference>
<dbReference type="SUPFAM" id="SSF48264">
    <property type="entry name" value="Cytochrome P450"/>
    <property type="match status" value="1"/>
</dbReference>
<dbReference type="KEGG" id="tre:TRIREDRAFT_103122"/>
<evidence type="ECO:0000256" key="8">
    <source>
        <dbReference type="PIRSR" id="PIRSR602403-1"/>
    </source>
</evidence>
<dbReference type="CDD" id="cd11041">
    <property type="entry name" value="CYP503A1-like"/>
    <property type="match status" value="1"/>
</dbReference>
<dbReference type="GO" id="GO:0016705">
    <property type="term" value="F:oxidoreductase activity, acting on paired donors, with incorporation or reduction of molecular oxygen"/>
    <property type="evidence" value="ECO:0007669"/>
    <property type="project" value="InterPro"/>
</dbReference>
<dbReference type="Gene3D" id="1.10.630.10">
    <property type="entry name" value="Cytochrome P450"/>
    <property type="match status" value="1"/>
</dbReference>
<keyword evidence="12" id="KW-1185">Reference proteome</keyword>
<dbReference type="InterPro" id="IPR002403">
    <property type="entry name" value="Cyt_P450_E_grp-IV"/>
</dbReference>
<feature type="region of interest" description="Disordered" evidence="9">
    <location>
        <begin position="281"/>
        <end position="308"/>
    </location>
</feature>
<keyword evidence="4" id="KW-0560">Oxidoreductase</keyword>
<feature type="binding site" description="axial binding residue" evidence="8">
    <location>
        <position position="983"/>
    </location>
    <ligand>
        <name>heme</name>
        <dbReference type="ChEBI" id="CHEBI:30413"/>
    </ligand>
    <ligandPart>
        <name>Fe</name>
        <dbReference type="ChEBI" id="CHEBI:18248"/>
    </ligandPart>
</feature>
<evidence type="ECO:0000256" key="2">
    <source>
        <dbReference type="ARBA" id="ARBA00010617"/>
    </source>
</evidence>
<evidence type="ECO:0000256" key="1">
    <source>
        <dbReference type="ARBA" id="ARBA00001971"/>
    </source>
</evidence>
<dbReference type="AlphaFoldDB" id="G0R9H6"/>
<feature type="compositionally biased region" description="Low complexity" evidence="9">
    <location>
        <begin position="281"/>
        <end position="302"/>
    </location>
</feature>
<evidence type="ECO:0000256" key="5">
    <source>
        <dbReference type="ARBA" id="ARBA00023004"/>
    </source>
</evidence>
<proteinExistence type="inferred from homology"/>
<sequence length="1043" mass="116659">MTSHEGGRPKGKIPKYRTSCDNCQTAKVKCGHEKPSCRRCSVHRVDCVYSLSRRMGRPRAKKVAANDSNQGQPATSEPNEDGTAKAASPKDAAEDAGPPPMPVAETRIVEAEPGEPLASETEQIPESWVPLFGELGQLNAAEAMDGLENSEQQEDDAMEFLSGETPMELGDMAAAFAGMPSFLDSLSDSLDPQATTSAVPADLFGPQEMVSFGLPVATSGDETVGLSSTQQHQASLPSEPCTCKHSSESSRRESRSAPSDRDQSSQLSSLASALFSEASYSPHEATPCSPSSISHPSDASPSLQPSCDGDSVLSWRKTQVVLRQGRCNCMDTITERIASLKTEQQSSCLMPMDCVLMLEKEVQDSLCLLHKCKNCRLDSFVHLLALVSVRMMLDILQKTARSEFVSRAKSSSDDSYEGVSLCIGTYTVPSRVRCRFLRKALQARFHKLAGLVEERERLLTGKKQDSFSKSASLLADGVICDHFELICGIPPMTTEHGENQERVHVDEQVTARQPRQVFEDVAMESGYLHNMTATTLFGFKVQSALDRPCTAAAVSILISILSVVFFDWLNYQQQRRRLGNIPIVGDAPYLWKRLRWTENESNLKGVFQRGYDTFSKKLKPWAYWGQHDDFILVLPPGTCDEVKNADLSQMSFLQAVEDSYHFRLHTNILGRSHVDAVRQSVNKNMNQEPFAGFLQIWHLVHLIAASFLIGPHFSRNPEYMAYIEDYCLNVPHFVHLYFWVPAPLRKLFWYLSPWGFRVRRVIKHLKAFIIPEIKQTIADWRTNDRERSQDRYTLLRAMLDLKEERGQIARDATAMTKEEEERQINIFSDEVMFTAFDSAGPVACLVTQLLFESIQNPSLTEGLRAEISKALADNGGEWSVQVMSSLPRLESFTRETLRVDGPTLFSVTRSILKPFQLKSGLVLRPGNIISTPSWMIHNDEDNYPNAKEFNPYRFYDEATNTATTKATTASNTFLAYGYGSQICPGRYLGVRMTQIIFAKLLMRYDVTFESGSRTKPENIVMPGQVLPSYYSKIVLKLREGGEN</sequence>
<dbReference type="InterPro" id="IPR036396">
    <property type="entry name" value="Cyt_P450_sf"/>
</dbReference>
<dbReference type="SMART" id="SM00066">
    <property type="entry name" value="GAL4"/>
    <property type="match status" value="1"/>
</dbReference>
<dbReference type="EMBL" id="GL985056">
    <property type="protein sequence ID" value="EGR52476.1"/>
    <property type="molecule type" value="Genomic_DNA"/>
</dbReference>
<feature type="region of interest" description="Disordered" evidence="9">
    <location>
        <begin position="221"/>
        <end position="268"/>
    </location>
</feature>